<dbReference type="SUPFAM" id="SSF101391">
    <property type="entry name" value="Hsp90 co-chaperone CDC37"/>
    <property type="match status" value="1"/>
</dbReference>
<dbReference type="GO" id="GO:0006457">
    <property type="term" value="P:protein folding"/>
    <property type="evidence" value="ECO:0007669"/>
    <property type="project" value="TreeGrafter"/>
</dbReference>
<feature type="region of interest" description="Disordered" evidence="6">
    <location>
        <begin position="469"/>
        <end position="488"/>
    </location>
</feature>
<dbReference type="Pfam" id="PF03234">
    <property type="entry name" value="CDC37_N"/>
    <property type="match status" value="1"/>
</dbReference>
<dbReference type="InterPro" id="IPR013855">
    <property type="entry name" value="Cdc37_N_dom"/>
</dbReference>
<dbReference type="InterPro" id="IPR013874">
    <property type="entry name" value="Cdc37_Hsp90-bd"/>
</dbReference>
<gene>
    <name evidence="10" type="primary">cdc37</name>
    <name evidence="10" type="ORF">BM221_003918</name>
</gene>
<evidence type="ECO:0000256" key="1">
    <source>
        <dbReference type="ARBA" id="ARBA00004496"/>
    </source>
</evidence>
<evidence type="ECO:0000313" key="11">
    <source>
        <dbReference type="Proteomes" id="UP000235728"/>
    </source>
</evidence>
<dbReference type="GO" id="GO:0031072">
    <property type="term" value="F:heat shock protein binding"/>
    <property type="evidence" value="ECO:0007669"/>
    <property type="project" value="TreeGrafter"/>
</dbReference>
<dbReference type="Proteomes" id="UP000235728">
    <property type="component" value="Unassembled WGS sequence"/>
</dbReference>
<comment type="subcellular location">
    <subcellularLocation>
        <location evidence="1">Cytoplasm</location>
    </subcellularLocation>
</comment>
<dbReference type="GO" id="GO:0019901">
    <property type="term" value="F:protein kinase binding"/>
    <property type="evidence" value="ECO:0007669"/>
    <property type="project" value="InterPro"/>
</dbReference>
<evidence type="ECO:0000256" key="5">
    <source>
        <dbReference type="ARBA" id="ARBA00031396"/>
    </source>
</evidence>
<organism evidence="10 11">
    <name type="scientific">Beauveria bassiana</name>
    <name type="common">White muscardine disease fungus</name>
    <name type="synonym">Tritirachium shiotae</name>
    <dbReference type="NCBI Taxonomy" id="176275"/>
    <lineage>
        <taxon>Eukaryota</taxon>
        <taxon>Fungi</taxon>
        <taxon>Dikarya</taxon>
        <taxon>Ascomycota</taxon>
        <taxon>Pezizomycotina</taxon>
        <taxon>Sordariomycetes</taxon>
        <taxon>Hypocreomycetidae</taxon>
        <taxon>Hypocreales</taxon>
        <taxon>Cordycipitaceae</taxon>
        <taxon>Beauveria</taxon>
    </lineage>
</organism>
<keyword evidence="3" id="KW-0963">Cytoplasm</keyword>
<dbReference type="EMBL" id="MRVG01000004">
    <property type="protein sequence ID" value="PMB69279.1"/>
    <property type="molecule type" value="Genomic_DNA"/>
</dbReference>
<feature type="compositionally biased region" description="Polar residues" evidence="6">
    <location>
        <begin position="215"/>
        <end position="232"/>
    </location>
</feature>
<evidence type="ECO:0000259" key="8">
    <source>
        <dbReference type="SMART" id="SM01070"/>
    </source>
</evidence>
<evidence type="ECO:0000259" key="9">
    <source>
        <dbReference type="SMART" id="SM01071"/>
    </source>
</evidence>
<dbReference type="SMART" id="SM01070">
    <property type="entry name" value="CDC37_M"/>
    <property type="match status" value="1"/>
</dbReference>
<dbReference type="FunFam" id="1.20.58.610:FF:000002">
    <property type="entry name" value="Hsp90 co-chaperone Cdc37, putative"/>
    <property type="match status" value="1"/>
</dbReference>
<dbReference type="PANTHER" id="PTHR12800:SF4">
    <property type="entry name" value="HSP90 CO-CHAPERONE CDC37"/>
    <property type="match status" value="1"/>
</dbReference>
<evidence type="ECO:0000256" key="2">
    <source>
        <dbReference type="ARBA" id="ARBA00006222"/>
    </source>
</evidence>
<evidence type="ECO:0000256" key="3">
    <source>
        <dbReference type="ARBA" id="ARBA00022490"/>
    </source>
</evidence>
<dbReference type="SMART" id="SM01071">
    <property type="entry name" value="CDC37_N"/>
    <property type="match status" value="1"/>
</dbReference>
<comment type="similarity">
    <text evidence="2">Belongs to the CDC37 family.</text>
</comment>
<dbReference type="PANTHER" id="PTHR12800">
    <property type="entry name" value="CDC37-RELATED"/>
    <property type="match status" value="1"/>
</dbReference>
<proteinExistence type="inferred from homology"/>
<name>A0A2N6NPT5_BEABA</name>
<comment type="caution">
    <text evidence="10">The sequence shown here is derived from an EMBL/GenBank/DDBJ whole genome shotgun (WGS) entry which is preliminary data.</text>
</comment>
<dbReference type="SMART" id="SM01069">
    <property type="entry name" value="CDC37_C"/>
    <property type="match status" value="1"/>
</dbReference>
<evidence type="ECO:0000256" key="4">
    <source>
        <dbReference type="ARBA" id="ARBA00023186"/>
    </source>
</evidence>
<dbReference type="GO" id="GO:0051082">
    <property type="term" value="F:unfolded protein binding"/>
    <property type="evidence" value="ECO:0007669"/>
    <property type="project" value="TreeGrafter"/>
</dbReference>
<dbReference type="Pfam" id="PF08565">
    <property type="entry name" value="CDC37_M"/>
    <property type="match status" value="1"/>
</dbReference>
<dbReference type="InterPro" id="IPR013873">
    <property type="entry name" value="Cdc37_C"/>
</dbReference>
<evidence type="ECO:0000259" key="7">
    <source>
        <dbReference type="SMART" id="SM01069"/>
    </source>
</evidence>
<feature type="domain" description="Cdc37 Hsp90 binding" evidence="8">
    <location>
        <begin position="198"/>
        <end position="366"/>
    </location>
</feature>
<evidence type="ECO:0000256" key="6">
    <source>
        <dbReference type="SAM" id="MobiDB-lite"/>
    </source>
</evidence>
<feature type="domain" description="Cdc37 C-terminal" evidence="7">
    <location>
        <begin position="381"/>
        <end position="480"/>
    </location>
</feature>
<evidence type="ECO:0000313" key="10">
    <source>
        <dbReference type="EMBL" id="PMB69279.1"/>
    </source>
</evidence>
<reference evidence="10 11" key="1">
    <citation type="journal article" date="2016" name="Appl. Microbiol. Biotechnol.">
        <title>Characterization of T-DNA insertion mutants with decreased virulence in the entomopathogenic fungus Beauveria bassiana JEF-007.</title>
        <authorList>
            <person name="Kim S."/>
            <person name="Lee S.J."/>
            <person name="Nai Y.S."/>
            <person name="Yu J.S."/>
            <person name="Lee M.R."/>
            <person name="Yang Y.T."/>
            <person name="Kim J.S."/>
        </authorList>
    </citation>
    <scope>NUCLEOTIDE SEQUENCE [LARGE SCALE GENOMIC DNA]</scope>
    <source>
        <strain evidence="10 11">JEF-007</strain>
    </source>
</reference>
<dbReference type="GO" id="GO:0051087">
    <property type="term" value="F:protein-folding chaperone binding"/>
    <property type="evidence" value="ECO:0007669"/>
    <property type="project" value="TreeGrafter"/>
</dbReference>
<feature type="domain" description="Cdc37 N-terminal" evidence="9">
    <location>
        <begin position="2"/>
        <end position="195"/>
    </location>
</feature>
<dbReference type="InterPro" id="IPR038189">
    <property type="entry name" value="Cdc37_Hsp90-bd_sf"/>
</dbReference>
<protein>
    <recommendedName>
        <fullName evidence="5">Hsp90 chaperone protein kinase-targeting subunit</fullName>
    </recommendedName>
</protein>
<feature type="region of interest" description="Disordered" evidence="6">
    <location>
        <begin position="199"/>
        <end position="235"/>
    </location>
</feature>
<dbReference type="GO" id="GO:0005737">
    <property type="term" value="C:cytoplasm"/>
    <property type="evidence" value="ECO:0007669"/>
    <property type="project" value="UniProtKB-SubCell"/>
</dbReference>
<accession>A0A2N6NPT5</accession>
<dbReference type="GO" id="GO:0050821">
    <property type="term" value="P:protein stabilization"/>
    <property type="evidence" value="ECO:0007669"/>
    <property type="project" value="TreeGrafter"/>
</dbReference>
<dbReference type="Pfam" id="PF08564">
    <property type="entry name" value="CDC37_C"/>
    <property type="match status" value="1"/>
</dbReference>
<keyword evidence="4" id="KW-0143">Chaperone</keyword>
<sequence>MPVDYSKWDALELSDDSDIEVHPNIDKKSFIRAKQNQIHQERQQRKQRISALKYEVALHEALLKRISALVAALQSRASEAASAQDPGQLAFQAVMESAGDQKDDALPPVPEGLRVDPNTPKSYSAMMAGLLDQVNKAMNEKKPDDRYKAMLEEIGVHETQVRTLIRESSDELAKLEKEEGKKITSEGIHTGFDSSFVSKTTAKDGDSTKVELLNPNYTPSGEPSTSSNNASATIGDDEDIEASPAARKFAEIHISDYSASLDHLIKNPQILTERETDALLVLAFDAALESKDERTKQCVHQALLLQYCRTLGRDGVALFFKRITASGGNNAKEVFYKDVHDTYMRIRTRAREIVAERAKEPVEGVEQIQLHAVEPGTAITISVPPKDSEDPAVQEAREIYEHFSEEMRAALETGELDKVNAVLGELSVEEAEEYVSLFGEANILTLEEQIIDATTEEGQQQIKELQAQAAADRAAEADEEAIGDPDSIISSELAQVGDGRAGSLTPDATYASTLLIWCPNASMLLGTVTVSTAPLLYVLMRKTLSPAGGSHGFVSNRRQHVHVLEAHRQGGVARKGDAVVARGQRAVAEHGAPAVPGLRTTVTITTITTTTTIAREAGLEDEVQQRHRVAAEVVDCAAAARVGLGGNVGGVVARNAADAAKPALGQHGDKHLHDGVRQVHEALEEEEDVIGGGGGSGGAHRVHHGTRIGHGRGERLFRENGSLASSRGEDDGLGMLVAREPDVDGVDGRVGEQRLEGGVPRGDAVAVGKGGESLLVAAKDGLDVRGVAGENGLGHDVADEAGAQNTPAQHERRDGTACLLITS</sequence>
<dbReference type="AlphaFoldDB" id="A0A2N6NPT5"/>
<dbReference type="InterPro" id="IPR004918">
    <property type="entry name" value="Cdc37"/>
</dbReference>
<dbReference type="Gene3D" id="1.20.58.610">
    <property type="entry name" value="Cdc37, Hsp90 binding domain"/>
    <property type="match status" value="1"/>
</dbReference>